<evidence type="ECO:0000313" key="2">
    <source>
        <dbReference type="EMBL" id="KRR04702.1"/>
    </source>
</evidence>
<keyword evidence="3" id="KW-1185">Reference proteome</keyword>
<feature type="region of interest" description="Disordered" evidence="1">
    <location>
        <begin position="285"/>
        <end position="304"/>
    </location>
</feature>
<evidence type="ECO:0000256" key="1">
    <source>
        <dbReference type="SAM" id="MobiDB-lite"/>
    </source>
</evidence>
<sequence>MVQTDIHHPTDNTLLWDVVRVVTRLIGRLATALERRRIKGFRDRTRSARRRMQEIQRMTTRQRQDQQTATYRELIGIAEEVIESARTALRQTRKARGKDMITDLAIAETRKEIEHFCGLGDRVTDQSRRRVLNGEQVPTAEKLYSIFEPHTDLIKRGQARSPIEFGHKVFLAESARGLITQYDVLDGNPIDEQHVVISLVRHRQTFGDVSKLYGSDRGFFSEKNVMSCKQEGVKVVCIPQRGGTKAPEREAYEKSWEFKDGQRFRAGIEGRISVLFRGRGMNVSPKVASASSYGLQPPCSPTTS</sequence>
<dbReference type="EMBL" id="LLXX01000122">
    <property type="protein sequence ID" value="KRR04702.1"/>
    <property type="molecule type" value="Genomic_DNA"/>
</dbReference>
<evidence type="ECO:0008006" key="4">
    <source>
        <dbReference type="Google" id="ProtNLM"/>
    </source>
</evidence>
<name>A0A0R3LBS4_9BRAD</name>
<reference evidence="2 3" key="1">
    <citation type="submission" date="2014-03" db="EMBL/GenBank/DDBJ databases">
        <title>Bradyrhizobium valentinum sp. nov., isolated from effective nodules of Lupinus mariae-josephae, a lupine endemic of basic-lime soils in Eastern Spain.</title>
        <authorList>
            <person name="Duran D."/>
            <person name="Rey L."/>
            <person name="Navarro A."/>
            <person name="Busquets A."/>
            <person name="Imperial J."/>
            <person name="Ruiz-Argueso T."/>
        </authorList>
    </citation>
    <scope>NUCLEOTIDE SEQUENCE [LARGE SCALE GENOMIC DNA]</scope>
    <source>
        <strain evidence="2 3">LmjM3</strain>
    </source>
</reference>
<comment type="caution">
    <text evidence="2">The sequence shown here is derived from an EMBL/GenBank/DDBJ whole genome shotgun (WGS) entry which is preliminary data.</text>
</comment>
<dbReference type="AlphaFoldDB" id="A0A0R3LBS4"/>
<accession>A0A0R3LBS4</accession>
<proteinExistence type="predicted"/>
<evidence type="ECO:0000313" key="3">
    <source>
        <dbReference type="Proteomes" id="UP000051913"/>
    </source>
</evidence>
<dbReference type="Proteomes" id="UP000051913">
    <property type="component" value="Unassembled WGS sequence"/>
</dbReference>
<protein>
    <recommendedName>
        <fullName evidence="4">Transposase IS4-like domain-containing protein</fullName>
    </recommendedName>
</protein>
<organism evidence="2 3">
    <name type="scientific">Bradyrhizobium valentinum</name>
    <dbReference type="NCBI Taxonomy" id="1518501"/>
    <lineage>
        <taxon>Bacteria</taxon>
        <taxon>Pseudomonadati</taxon>
        <taxon>Pseudomonadota</taxon>
        <taxon>Alphaproteobacteria</taxon>
        <taxon>Hyphomicrobiales</taxon>
        <taxon>Nitrobacteraceae</taxon>
        <taxon>Bradyrhizobium</taxon>
    </lineage>
</organism>
<gene>
    <name evidence="2" type="ORF">CP49_18515</name>
</gene>
<dbReference type="STRING" id="1518501.CQ10_41725"/>